<protein>
    <submittedName>
        <fullName evidence="1">Uncharacterized protein</fullName>
    </submittedName>
</protein>
<evidence type="ECO:0000313" key="2">
    <source>
        <dbReference type="Proteomes" id="UP000070427"/>
    </source>
</evidence>
<organism evidence="1 2">
    <name type="scientific">Fervidicola ferrireducens</name>
    <dbReference type="NCBI Taxonomy" id="520764"/>
    <lineage>
        <taxon>Bacteria</taxon>
        <taxon>Bacillati</taxon>
        <taxon>Bacillota</taxon>
        <taxon>Clostridia</taxon>
        <taxon>Thermosediminibacterales</taxon>
        <taxon>Thermosediminibacteraceae</taxon>
        <taxon>Fervidicola</taxon>
    </lineage>
</organism>
<dbReference type="RefSeq" id="WP_157081716.1">
    <property type="nucleotide sequence ID" value="NZ_LOED01000037.1"/>
</dbReference>
<dbReference type="STRING" id="520764.AN618_21330"/>
<keyword evidence="2" id="KW-1185">Reference proteome</keyword>
<reference evidence="1 2" key="1">
    <citation type="submission" date="2015-12" db="EMBL/GenBank/DDBJ databases">
        <title>Draft genome sequnece of Fervidicola ferrireducens strain Y170.</title>
        <authorList>
            <person name="Patel B.K."/>
        </authorList>
    </citation>
    <scope>NUCLEOTIDE SEQUENCE [LARGE SCALE GENOMIC DNA]</scope>
    <source>
        <strain evidence="1 2">Y170</strain>
    </source>
</reference>
<sequence length="53" mass="6477">MQSFEAMMELTLKLFELAFRISVWFWGLVFKAVMKGAERINRHLRRLFERGRE</sequence>
<proteinExistence type="predicted"/>
<accession>A0A140L2Y3</accession>
<name>A0A140L2Y3_9FIRM</name>
<dbReference type="InParanoid" id="A0A140L2Y3"/>
<dbReference type="AlphaFoldDB" id="A0A140L2Y3"/>
<gene>
    <name evidence="1" type="ORF">AN618_21330</name>
</gene>
<evidence type="ECO:0000313" key="1">
    <source>
        <dbReference type="EMBL" id="KXG74908.1"/>
    </source>
</evidence>
<dbReference type="Proteomes" id="UP000070427">
    <property type="component" value="Unassembled WGS sequence"/>
</dbReference>
<dbReference type="EMBL" id="LOED01000037">
    <property type="protein sequence ID" value="KXG74908.1"/>
    <property type="molecule type" value="Genomic_DNA"/>
</dbReference>
<comment type="caution">
    <text evidence="1">The sequence shown here is derived from an EMBL/GenBank/DDBJ whole genome shotgun (WGS) entry which is preliminary data.</text>
</comment>